<dbReference type="Proteomes" id="UP001447188">
    <property type="component" value="Unassembled WGS sequence"/>
</dbReference>
<accession>A0ABR3GUG1</accession>
<name>A0ABR3GUG1_9PEZI</name>
<evidence type="ECO:0000313" key="2">
    <source>
        <dbReference type="Proteomes" id="UP001447188"/>
    </source>
</evidence>
<keyword evidence="2" id="KW-1185">Reference proteome</keyword>
<organism evidence="1 2">
    <name type="scientific">Discina gigas</name>
    <dbReference type="NCBI Taxonomy" id="1032678"/>
    <lineage>
        <taxon>Eukaryota</taxon>
        <taxon>Fungi</taxon>
        <taxon>Dikarya</taxon>
        <taxon>Ascomycota</taxon>
        <taxon>Pezizomycotina</taxon>
        <taxon>Pezizomycetes</taxon>
        <taxon>Pezizales</taxon>
        <taxon>Discinaceae</taxon>
        <taxon>Discina</taxon>
    </lineage>
</organism>
<dbReference type="PANTHER" id="PTHR11603">
    <property type="entry name" value="AAA FAMILY ATPASE"/>
    <property type="match status" value="1"/>
</dbReference>
<evidence type="ECO:0000313" key="1">
    <source>
        <dbReference type="EMBL" id="KAL0639572.1"/>
    </source>
</evidence>
<sequence length="418" mass="46692">MDREYISGLVHRLNDVELAVLLSLVAEKHCILSTEGGCLQLLQRQLELVGTNIFGLTSVVVHCTPDITLDDFAEALLLPDETRARSTSFRASPQLTRDDSYFGYRSRSSTLRSQSQGARDEFISGRKIANIVIARDLDSASPQIQAQALELIRTRQFSTRKGVFDVPQRFLLIALLARANEHPKFSCHLRDHFFISHCHPSEEGFPEEVEMETVEADAGQSDADSLASVVIRKISTTPPRSRLPPSGNGVLIPAAVLENLREMAEDVTISIEIKRHILDTVIFMRMHRAVAGGVSPRATKDFELLVRLFRLLLLLLLLLLRCLTPPVRMAPHLEIVFVLTVVQSRCLSPLHGLDFATPSLVSLALYKVYNHRIELVQRPEGERSSLWGSKTKAVDAYLKHIDVESVLDEVATNVRVPV</sequence>
<dbReference type="InterPro" id="IPR052041">
    <property type="entry name" value="Nucleic_acid_metab_PIN/TRAM"/>
</dbReference>
<protein>
    <recommendedName>
        <fullName evidence="3">Magnesium chelatase</fullName>
    </recommendedName>
</protein>
<gene>
    <name evidence="1" type="ORF">Q9L58_001399</name>
</gene>
<reference evidence="1 2" key="1">
    <citation type="submission" date="2024-02" db="EMBL/GenBank/DDBJ databases">
        <title>Discinaceae phylogenomics.</title>
        <authorList>
            <person name="Dirks A.C."/>
            <person name="James T.Y."/>
        </authorList>
    </citation>
    <scope>NUCLEOTIDE SEQUENCE [LARGE SCALE GENOMIC DNA]</scope>
    <source>
        <strain evidence="1 2">ACD0624</strain>
    </source>
</reference>
<dbReference type="EMBL" id="JBBBZM010000010">
    <property type="protein sequence ID" value="KAL0639572.1"/>
    <property type="molecule type" value="Genomic_DNA"/>
</dbReference>
<evidence type="ECO:0008006" key="3">
    <source>
        <dbReference type="Google" id="ProtNLM"/>
    </source>
</evidence>
<proteinExistence type="predicted"/>
<dbReference type="PANTHER" id="PTHR11603:SF132">
    <property type="entry name" value="C2H2-TYPE DOMAIN-CONTAINING PROTEIN"/>
    <property type="match status" value="1"/>
</dbReference>
<comment type="caution">
    <text evidence="1">The sequence shown here is derived from an EMBL/GenBank/DDBJ whole genome shotgun (WGS) entry which is preliminary data.</text>
</comment>